<reference evidence="3" key="2">
    <citation type="submission" date="2020-09" db="EMBL/GenBank/DDBJ databases">
        <authorList>
            <person name="Sun Q."/>
            <person name="Ohkuma M."/>
        </authorList>
    </citation>
    <scope>NUCLEOTIDE SEQUENCE</scope>
    <source>
        <strain evidence="3">JCM 4059</strain>
    </source>
</reference>
<feature type="region of interest" description="Disordered" evidence="1">
    <location>
        <begin position="127"/>
        <end position="147"/>
    </location>
</feature>
<reference evidence="3" key="1">
    <citation type="journal article" date="2014" name="Int. J. Syst. Evol. Microbiol.">
        <title>Complete genome sequence of Corynebacterium casei LMG S-19264T (=DSM 44701T), isolated from a smear-ripened cheese.</title>
        <authorList>
            <consortium name="US DOE Joint Genome Institute (JGI-PGF)"/>
            <person name="Walter F."/>
            <person name="Albersmeier A."/>
            <person name="Kalinowski J."/>
            <person name="Ruckert C."/>
        </authorList>
    </citation>
    <scope>NUCLEOTIDE SEQUENCE</scope>
    <source>
        <strain evidence="3">JCM 4059</strain>
    </source>
</reference>
<dbReference type="InterPro" id="IPR001387">
    <property type="entry name" value="Cro/C1-type_HTH"/>
</dbReference>
<dbReference type="InterPro" id="IPR010982">
    <property type="entry name" value="Lambda_DNA-bd_dom_sf"/>
</dbReference>
<sequence>MLPAPRPAARHVVWHWASPQAEAALATRDLGTILRFHRAVHRLNQTELGDALGHDKTYVSALELGKRSLDDVGSRRRVAERLGLPPHVLGVTDVADTDHRAMVQFGESTVRLAEIARQSGYAFRSRRRTLAARRAPGSPCRGRAQRT</sequence>
<feature type="domain" description="HTH cro/C1-type" evidence="2">
    <location>
        <begin position="34"/>
        <end position="89"/>
    </location>
</feature>
<evidence type="ECO:0000313" key="3">
    <source>
        <dbReference type="EMBL" id="GHF71422.1"/>
    </source>
</evidence>
<gene>
    <name evidence="3" type="ORF">GCM10010218_60760</name>
</gene>
<accession>A0A919BAF2</accession>
<organism evidence="3 4">
    <name type="scientific">Streptomyces mashuensis</name>
    <dbReference type="NCBI Taxonomy" id="33904"/>
    <lineage>
        <taxon>Bacteria</taxon>
        <taxon>Bacillati</taxon>
        <taxon>Actinomycetota</taxon>
        <taxon>Actinomycetes</taxon>
        <taxon>Kitasatosporales</taxon>
        <taxon>Streptomycetaceae</taxon>
        <taxon>Streptomyces</taxon>
    </lineage>
</organism>
<dbReference type="Proteomes" id="UP000638313">
    <property type="component" value="Unassembled WGS sequence"/>
</dbReference>
<dbReference type="AlphaFoldDB" id="A0A919BAF2"/>
<dbReference type="GO" id="GO:0003677">
    <property type="term" value="F:DNA binding"/>
    <property type="evidence" value="ECO:0007669"/>
    <property type="project" value="InterPro"/>
</dbReference>
<proteinExistence type="predicted"/>
<evidence type="ECO:0000259" key="2">
    <source>
        <dbReference type="PROSITE" id="PS50943"/>
    </source>
</evidence>
<dbReference type="RefSeq" id="WP_190132987.1">
    <property type="nucleotide sequence ID" value="NZ_BNBD01000021.1"/>
</dbReference>
<evidence type="ECO:0000313" key="4">
    <source>
        <dbReference type="Proteomes" id="UP000638313"/>
    </source>
</evidence>
<comment type="caution">
    <text evidence="3">The sequence shown here is derived from an EMBL/GenBank/DDBJ whole genome shotgun (WGS) entry which is preliminary data.</text>
</comment>
<protein>
    <recommendedName>
        <fullName evidence="2">HTH cro/C1-type domain-containing protein</fullName>
    </recommendedName>
</protein>
<dbReference type="PROSITE" id="PS50943">
    <property type="entry name" value="HTH_CROC1"/>
    <property type="match status" value="1"/>
</dbReference>
<dbReference type="SUPFAM" id="SSF47413">
    <property type="entry name" value="lambda repressor-like DNA-binding domains"/>
    <property type="match status" value="1"/>
</dbReference>
<dbReference type="EMBL" id="BNBD01000021">
    <property type="protein sequence ID" value="GHF71422.1"/>
    <property type="molecule type" value="Genomic_DNA"/>
</dbReference>
<evidence type="ECO:0000256" key="1">
    <source>
        <dbReference type="SAM" id="MobiDB-lite"/>
    </source>
</evidence>
<keyword evidence="4" id="KW-1185">Reference proteome</keyword>
<dbReference type="Gene3D" id="1.10.260.40">
    <property type="entry name" value="lambda repressor-like DNA-binding domains"/>
    <property type="match status" value="1"/>
</dbReference>
<name>A0A919BAF2_9ACTN</name>
<dbReference type="CDD" id="cd00093">
    <property type="entry name" value="HTH_XRE"/>
    <property type="match status" value="1"/>
</dbReference>